<accession>A0AAP0BN73</accession>
<dbReference type="AlphaFoldDB" id="A0AAP0BN73"/>
<organism evidence="2 3">
    <name type="scientific">Platanthera zijinensis</name>
    <dbReference type="NCBI Taxonomy" id="2320716"/>
    <lineage>
        <taxon>Eukaryota</taxon>
        <taxon>Viridiplantae</taxon>
        <taxon>Streptophyta</taxon>
        <taxon>Embryophyta</taxon>
        <taxon>Tracheophyta</taxon>
        <taxon>Spermatophyta</taxon>
        <taxon>Magnoliopsida</taxon>
        <taxon>Liliopsida</taxon>
        <taxon>Asparagales</taxon>
        <taxon>Orchidaceae</taxon>
        <taxon>Orchidoideae</taxon>
        <taxon>Orchideae</taxon>
        <taxon>Orchidinae</taxon>
        <taxon>Platanthera</taxon>
    </lineage>
</organism>
<evidence type="ECO:0000256" key="1">
    <source>
        <dbReference type="SAM" id="MobiDB-lite"/>
    </source>
</evidence>
<name>A0AAP0BN73_9ASPA</name>
<protein>
    <submittedName>
        <fullName evidence="2">Uncharacterized protein</fullName>
    </submittedName>
</protein>
<sequence length="227" mass="25400">MVFTQCFLTWPNFLRCQALSALSEPSSLNALGLSCFTDHPKSSSSSATPVKPLDFSSLDRQQSPLLPFRSTCNLVVDAPSNCDSKSSTHSSPSPIISPREAAIIVLFTVFSIKFVRRDGPRMYFVGREPSLPESDNNMIEKLMRISSTFLLRSTVVQGRSTVTPSKGWGRYNLVLVNSKKKIRKFKKEQPSQSPNARSCSADRLRRSRRGRRCDLKFFQISGDRSLG</sequence>
<dbReference type="EMBL" id="JBBWWQ010000006">
    <property type="protein sequence ID" value="KAK8944952.1"/>
    <property type="molecule type" value="Genomic_DNA"/>
</dbReference>
<reference evidence="2 3" key="1">
    <citation type="journal article" date="2022" name="Nat. Plants">
        <title>Genomes of leafy and leafless Platanthera orchids illuminate the evolution of mycoheterotrophy.</title>
        <authorList>
            <person name="Li M.H."/>
            <person name="Liu K.W."/>
            <person name="Li Z."/>
            <person name="Lu H.C."/>
            <person name="Ye Q.L."/>
            <person name="Zhang D."/>
            <person name="Wang J.Y."/>
            <person name="Li Y.F."/>
            <person name="Zhong Z.M."/>
            <person name="Liu X."/>
            <person name="Yu X."/>
            <person name="Liu D.K."/>
            <person name="Tu X.D."/>
            <person name="Liu B."/>
            <person name="Hao Y."/>
            <person name="Liao X.Y."/>
            <person name="Jiang Y.T."/>
            <person name="Sun W.H."/>
            <person name="Chen J."/>
            <person name="Chen Y.Q."/>
            <person name="Ai Y."/>
            <person name="Zhai J.W."/>
            <person name="Wu S.S."/>
            <person name="Zhou Z."/>
            <person name="Hsiao Y.Y."/>
            <person name="Wu W.L."/>
            <person name="Chen Y.Y."/>
            <person name="Lin Y.F."/>
            <person name="Hsu J.L."/>
            <person name="Li C.Y."/>
            <person name="Wang Z.W."/>
            <person name="Zhao X."/>
            <person name="Zhong W.Y."/>
            <person name="Ma X.K."/>
            <person name="Ma L."/>
            <person name="Huang J."/>
            <person name="Chen G.Z."/>
            <person name="Huang M.Z."/>
            <person name="Huang L."/>
            <person name="Peng D.H."/>
            <person name="Luo Y.B."/>
            <person name="Zou S.Q."/>
            <person name="Chen S.P."/>
            <person name="Lan S."/>
            <person name="Tsai W.C."/>
            <person name="Van de Peer Y."/>
            <person name="Liu Z.J."/>
        </authorList>
    </citation>
    <scope>NUCLEOTIDE SEQUENCE [LARGE SCALE GENOMIC DNA]</scope>
    <source>
        <strain evidence="2">Lor287</strain>
    </source>
</reference>
<comment type="caution">
    <text evidence="2">The sequence shown here is derived from an EMBL/GenBank/DDBJ whole genome shotgun (WGS) entry which is preliminary data.</text>
</comment>
<proteinExistence type="predicted"/>
<evidence type="ECO:0000313" key="3">
    <source>
        <dbReference type="Proteomes" id="UP001418222"/>
    </source>
</evidence>
<dbReference type="Proteomes" id="UP001418222">
    <property type="component" value="Unassembled WGS sequence"/>
</dbReference>
<keyword evidence="3" id="KW-1185">Reference proteome</keyword>
<evidence type="ECO:0000313" key="2">
    <source>
        <dbReference type="EMBL" id="KAK8944952.1"/>
    </source>
</evidence>
<feature type="region of interest" description="Disordered" evidence="1">
    <location>
        <begin position="184"/>
        <end position="204"/>
    </location>
</feature>
<gene>
    <name evidence="2" type="ORF">KSP39_PZI007863</name>
</gene>